<comment type="subcellular location">
    <subcellularLocation>
        <location evidence="2">Cytoplasm</location>
    </subcellularLocation>
    <subcellularLocation>
        <location evidence="1">Nucleus</location>
    </subcellularLocation>
</comment>
<evidence type="ECO:0000256" key="6">
    <source>
        <dbReference type="SAM" id="MobiDB-lite"/>
    </source>
</evidence>
<protein>
    <recommendedName>
        <fullName evidence="7">Pru domain-containing protein</fullName>
    </recommendedName>
</protein>
<dbReference type="InterPro" id="IPR038108">
    <property type="entry name" value="RPN13_DEUBAD_sf"/>
</dbReference>
<dbReference type="PROSITE" id="PS51917">
    <property type="entry name" value="PRU"/>
    <property type="match status" value="1"/>
</dbReference>
<evidence type="ECO:0000259" key="7">
    <source>
        <dbReference type="PROSITE" id="PS51917"/>
    </source>
</evidence>
<dbReference type="OrthoDB" id="340431at2759"/>
<dbReference type="GO" id="GO:0008541">
    <property type="term" value="C:proteasome regulatory particle, lid subcomplex"/>
    <property type="evidence" value="ECO:0007669"/>
    <property type="project" value="TreeGrafter"/>
</dbReference>
<organism evidence="8 9">
    <name type="scientific">Setomelanomma holmii</name>
    <dbReference type="NCBI Taxonomy" id="210430"/>
    <lineage>
        <taxon>Eukaryota</taxon>
        <taxon>Fungi</taxon>
        <taxon>Dikarya</taxon>
        <taxon>Ascomycota</taxon>
        <taxon>Pezizomycotina</taxon>
        <taxon>Dothideomycetes</taxon>
        <taxon>Pleosporomycetidae</taxon>
        <taxon>Pleosporales</taxon>
        <taxon>Pleosporineae</taxon>
        <taxon>Phaeosphaeriaceae</taxon>
        <taxon>Setomelanomma</taxon>
    </lineage>
</organism>
<dbReference type="Gene3D" id="2.30.29.70">
    <property type="entry name" value="Proteasomal ubiquitin receptor Rpn13/ADRM1"/>
    <property type="match status" value="1"/>
</dbReference>
<dbReference type="PANTHER" id="PTHR12225:SF0">
    <property type="entry name" value="PROTEASOMAL UBIQUITIN RECEPTOR ADRM1"/>
    <property type="match status" value="1"/>
</dbReference>
<dbReference type="GO" id="GO:0061133">
    <property type="term" value="F:endopeptidase activator activity"/>
    <property type="evidence" value="ECO:0007669"/>
    <property type="project" value="TreeGrafter"/>
</dbReference>
<evidence type="ECO:0000256" key="3">
    <source>
        <dbReference type="ARBA" id="ARBA00022490"/>
    </source>
</evidence>
<feature type="region of interest" description="Disordered" evidence="6">
    <location>
        <begin position="154"/>
        <end position="217"/>
    </location>
</feature>
<keyword evidence="3" id="KW-0963">Cytoplasm</keyword>
<keyword evidence="9" id="KW-1185">Reference proteome</keyword>
<feature type="domain" description="Pru" evidence="7">
    <location>
        <begin position="1"/>
        <end position="143"/>
    </location>
</feature>
<name>A0A9P4HEK6_9PLEO</name>
<dbReference type="InterPro" id="IPR006773">
    <property type="entry name" value="Rpn13/ADRM1"/>
</dbReference>
<gene>
    <name evidence="8" type="ORF">EK21DRAFT_60406</name>
</gene>
<dbReference type="InterPro" id="IPR038633">
    <property type="entry name" value="Rpn13/ADRM1_Pru_sf"/>
</dbReference>
<evidence type="ECO:0000313" key="8">
    <source>
        <dbReference type="EMBL" id="KAF2032622.1"/>
    </source>
</evidence>
<evidence type="ECO:0000256" key="4">
    <source>
        <dbReference type="ARBA" id="ARBA00022942"/>
    </source>
</evidence>
<feature type="region of interest" description="Disordered" evidence="6">
    <location>
        <begin position="382"/>
        <end position="404"/>
    </location>
</feature>
<accession>A0A9P4HEK6</accession>
<dbReference type="Pfam" id="PF04683">
    <property type="entry name" value="Rpn13_ADRM1_Pru"/>
    <property type="match status" value="1"/>
</dbReference>
<reference evidence="8" key="1">
    <citation type="journal article" date="2020" name="Stud. Mycol.">
        <title>101 Dothideomycetes genomes: a test case for predicting lifestyles and emergence of pathogens.</title>
        <authorList>
            <person name="Haridas S."/>
            <person name="Albert R."/>
            <person name="Binder M."/>
            <person name="Bloem J."/>
            <person name="Labutti K."/>
            <person name="Salamov A."/>
            <person name="Andreopoulos B."/>
            <person name="Baker S."/>
            <person name="Barry K."/>
            <person name="Bills G."/>
            <person name="Bluhm B."/>
            <person name="Cannon C."/>
            <person name="Castanera R."/>
            <person name="Culley D."/>
            <person name="Daum C."/>
            <person name="Ezra D."/>
            <person name="Gonzalez J."/>
            <person name="Henrissat B."/>
            <person name="Kuo A."/>
            <person name="Liang C."/>
            <person name="Lipzen A."/>
            <person name="Lutzoni F."/>
            <person name="Magnuson J."/>
            <person name="Mondo S."/>
            <person name="Nolan M."/>
            <person name="Ohm R."/>
            <person name="Pangilinan J."/>
            <person name="Park H.-J."/>
            <person name="Ramirez L."/>
            <person name="Alfaro M."/>
            <person name="Sun H."/>
            <person name="Tritt A."/>
            <person name="Yoshinaga Y."/>
            <person name="Zwiers L.-H."/>
            <person name="Turgeon B."/>
            <person name="Goodwin S."/>
            <person name="Spatafora J."/>
            <person name="Crous P."/>
            <person name="Grigoriev I."/>
        </authorList>
    </citation>
    <scope>NUCLEOTIDE SEQUENCE</scope>
    <source>
        <strain evidence="8">CBS 110217</strain>
    </source>
</reference>
<dbReference type="Gene3D" id="1.10.2020.20">
    <property type="match status" value="1"/>
</dbReference>
<evidence type="ECO:0000256" key="5">
    <source>
        <dbReference type="ARBA" id="ARBA00023242"/>
    </source>
</evidence>
<feature type="compositionally biased region" description="Gly residues" evidence="6">
    <location>
        <begin position="183"/>
        <end position="193"/>
    </location>
</feature>
<evidence type="ECO:0000256" key="1">
    <source>
        <dbReference type="ARBA" id="ARBA00004123"/>
    </source>
</evidence>
<dbReference type="PANTHER" id="PTHR12225">
    <property type="entry name" value="ADHESION REGULATING MOLECULE 1 110 KDA CELL MEMBRANE GLYCOPROTEIN"/>
    <property type="match status" value="1"/>
</dbReference>
<dbReference type="EMBL" id="ML978171">
    <property type="protein sequence ID" value="KAF2032622.1"/>
    <property type="molecule type" value="Genomic_DNA"/>
</dbReference>
<proteinExistence type="predicted"/>
<sequence length="404" mass="43597">MSIQPLITFKAGQCELTRESDTNQKVRPVRTPGFVYLYQGEDEFVHFCWRPRNKSLDESELDLIMIPGDGSFLPYTGKESVEDSENVKSPTDGRIFVLKFNSSSQRYLFWLQAKSQHPRGDASWFSERDLKIGQIVDLLLNGEEIDVHAELAAVENPTAGDDDETMEDVEGADHSSSRNRHGSTGGAGAGATGGDIREEGSESREGGADGGRAAAPTTDVSAIVQGFVDSLKGGGLGGSSQQTSEPFTTLLDLLWPSHTIPTIEKASPELIDALCAQLPMTPFLLEAEVEDVDQIDPNSETARMAMQTLDPAEKIDVLKRILRAPQLRAALGSLTEALKTGALPTVAQGLRIDVEHGGFMRGGAMPLGGGEAVKAFLEGVKRTVEKGEDDDDEDDDDDDGMETD</sequence>
<evidence type="ECO:0000256" key="2">
    <source>
        <dbReference type="ARBA" id="ARBA00004496"/>
    </source>
</evidence>
<dbReference type="GO" id="GO:0005634">
    <property type="term" value="C:nucleus"/>
    <property type="evidence" value="ECO:0007669"/>
    <property type="project" value="UniProtKB-SubCell"/>
</dbReference>
<dbReference type="AlphaFoldDB" id="A0A9P4HEK6"/>
<feature type="compositionally biased region" description="Basic and acidic residues" evidence="6">
    <location>
        <begin position="195"/>
        <end position="207"/>
    </location>
</feature>
<feature type="compositionally biased region" description="Acidic residues" evidence="6">
    <location>
        <begin position="387"/>
        <end position="404"/>
    </location>
</feature>
<dbReference type="GO" id="GO:0005737">
    <property type="term" value="C:cytoplasm"/>
    <property type="evidence" value="ECO:0007669"/>
    <property type="project" value="UniProtKB-SubCell"/>
</dbReference>
<comment type="caution">
    <text evidence="8">The sequence shown here is derived from an EMBL/GenBank/DDBJ whole genome shotgun (WGS) entry which is preliminary data.</text>
</comment>
<feature type="compositionally biased region" description="Acidic residues" evidence="6">
    <location>
        <begin position="160"/>
        <end position="170"/>
    </location>
</feature>
<dbReference type="InterPro" id="IPR044868">
    <property type="entry name" value="Rpn13/ADRM1_Pru"/>
</dbReference>
<keyword evidence="5" id="KW-0539">Nucleus</keyword>
<keyword evidence="4" id="KW-0647">Proteasome</keyword>
<evidence type="ECO:0000313" key="9">
    <source>
        <dbReference type="Proteomes" id="UP000799777"/>
    </source>
</evidence>
<dbReference type="GO" id="GO:0070628">
    <property type="term" value="F:proteasome binding"/>
    <property type="evidence" value="ECO:0007669"/>
    <property type="project" value="TreeGrafter"/>
</dbReference>
<dbReference type="Proteomes" id="UP000799777">
    <property type="component" value="Unassembled WGS sequence"/>
</dbReference>